<feature type="region of interest" description="Disordered" evidence="1">
    <location>
        <begin position="95"/>
        <end position="147"/>
    </location>
</feature>
<protein>
    <submittedName>
        <fullName evidence="2">Uncharacterized protein</fullName>
    </submittedName>
</protein>
<comment type="caution">
    <text evidence="2">The sequence shown here is derived from an EMBL/GenBank/DDBJ whole genome shotgun (WGS) entry which is preliminary data.</text>
</comment>
<organism evidence="2 3">
    <name type="scientific">Caenorhabditis auriculariae</name>
    <dbReference type="NCBI Taxonomy" id="2777116"/>
    <lineage>
        <taxon>Eukaryota</taxon>
        <taxon>Metazoa</taxon>
        <taxon>Ecdysozoa</taxon>
        <taxon>Nematoda</taxon>
        <taxon>Chromadorea</taxon>
        <taxon>Rhabditida</taxon>
        <taxon>Rhabditina</taxon>
        <taxon>Rhabditomorpha</taxon>
        <taxon>Rhabditoidea</taxon>
        <taxon>Rhabditidae</taxon>
        <taxon>Peloderinae</taxon>
        <taxon>Caenorhabditis</taxon>
    </lineage>
</organism>
<evidence type="ECO:0000313" key="3">
    <source>
        <dbReference type="Proteomes" id="UP000835052"/>
    </source>
</evidence>
<dbReference type="AlphaFoldDB" id="A0A8S1HCH1"/>
<gene>
    <name evidence="2" type="ORF">CAUJ_LOCUS6879</name>
</gene>
<evidence type="ECO:0000313" key="2">
    <source>
        <dbReference type="EMBL" id="CAD6190960.1"/>
    </source>
</evidence>
<reference evidence="2" key="1">
    <citation type="submission" date="2020-10" db="EMBL/GenBank/DDBJ databases">
        <authorList>
            <person name="Kikuchi T."/>
        </authorList>
    </citation>
    <scope>NUCLEOTIDE SEQUENCE</scope>
    <source>
        <strain evidence="2">NKZ352</strain>
    </source>
</reference>
<dbReference type="EMBL" id="CAJGYM010000018">
    <property type="protein sequence ID" value="CAD6190960.1"/>
    <property type="molecule type" value="Genomic_DNA"/>
</dbReference>
<keyword evidence="3" id="KW-1185">Reference proteome</keyword>
<sequence>MRGLRTAHRQTKTATVKYPYDHFANSGVVSAEATLGTLVKSGPYRGLPLSFGIPVLLLMSNSLFCTPADKSRSGFIKHSCTEQFTRPLDAIKLSTAQNPSRNRRDLARYRAAEPVSPKRSETRLLSERTTTDSFSKSGHDLKEGSTTGEEAQTVRIACASNRPRLRLVLTHKYHRPVSAIVAASRRLPLCATSRIRVAFLLSSPFAFSDRLLQTDRSSSRPCPSMSTITRCLGPW</sequence>
<feature type="compositionally biased region" description="Basic and acidic residues" evidence="1">
    <location>
        <begin position="102"/>
        <end position="130"/>
    </location>
</feature>
<proteinExistence type="predicted"/>
<accession>A0A8S1HCH1</accession>
<evidence type="ECO:0000256" key="1">
    <source>
        <dbReference type="SAM" id="MobiDB-lite"/>
    </source>
</evidence>
<dbReference type="Proteomes" id="UP000835052">
    <property type="component" value="Unassembled WGS sequence"/>
</dbReference>
<name>A0A8S1HCH1_9PELO</name>